<reference evidence="8" key="2">
    <citation type="submission" date="2014-09" db="EMBL/GenBank/DDBJ databases">
        <authorList>
            <person name="Magalhaes I.L.F."/>
            <person name="Oliveira U."/>
            <person name="Santos F.R."/>
            <person name="Vidigal T.H.D.A."/>
            <person name="Brescovit A.D."/>
            <person name="Santos A.J."/>
        </authorList>
    </citation>
    <scope>NUCLEOTIDE SEQUENCE</scope>
    <source>
        <strain evidence="8">LMG 23848T</strain>
    </source>
</reference>
<evidence type="ECO:0000256" key="7">
    <source>
        <dbReference type="RuleBase" id="RU362029"/>
    </source>
</evidence>
<dbReference type="GO" id="GO:0008794">
    <property type="term" value="F:arsenate reductase (glutaredoxin) activity"/>
    <property type="evidence" value="ECO:0007669"/>
    <property type="project" value="UniProtKB-UniRule"/>
</dbReference>
<dbReference type="InterPro" id="IPR006659">
    <property type="entry name" value="Arsenate_reductase"/>
</dbReference>
<sequence>MTVTVYHNPSCGTSRTVLELVRNAGIEPEIVLYLKTPPTRKQLEDILRHGKLNARTLLRTKEKLCAELGLDKPETTEDQILDAIAAHPNLLNRPVVVTPKGANACRPATLVLELLP</sequence>
<reference evidence="10" key="1">
    <citation type="submission" date="2014-09" db="EMBL/GenBank/DDBJ databases">
        <authorList>
            <person name="Illeghems K.G."/>
        </authorList>
    </citation>
    <scope>NUCLEOTIDE SEQUENCE [LARGE SCALE GENOMIC DNA]</scope>
    <source>
        <strain evidence="10">LMG 23848T</strain>
    </source>
</reference>
<dbReference type="EMBL" id="WOTE01000003">
    <property type="protein sequence ID" value="NHO39509.1"/>
    <property type="molecule type" value="Genomic_DNA"/>
</dbReference>
<evidence type="ECO:0000313" key="8">
    <source>
        <dbReference type="EMBL" id="CEF54674.1"/>
    </source>
</evidence>
<dbReference type="NCBIfam" id="TIGR00014">
    <property type="entry name" value="arsC"/>
    <property type="match status" value="1"/>
</dbReference>
<dbReference type="Pfam" id="PF03960">
    <property type="entry name" value="ArsC"/>
    <property type="match status" value="1"/>
</dbReference>
<dbReference type="Proteomes" id="UP000657200">
    <property type="component" value="Unassembled WGS sequence"/>
</dbReference>
<accession>A0A0U5F2G5</accession>
<dbReference type="PANTHER" id="PTHR30041">
    <property type="entry name" value="ARSENATE REDUCTASE"/>
    <property type="match status" value="1"/>
</dbReference>
<evidence type="ECO:0000313" key="10">
    <source>
        <dbReference type="Proteomes" id="UP000068250"/>
    </source>
</evidence>
<evidence type="ECO:0000256" key="3">
    <source>
        <dbReference type="ARBA" id="ARBA00023002"/>
    </source>
</evidence>
<dbReference type="InterPro" id="IPR006660">
    <property type="entry name" value="Arsenate_reductase-like"/>
</dbReference>
<comment type="similarity">
    <text evidence="1 6 7">Belongs to the ArsC family.</text>
</comment>
<evidence type="ECO:0000256" key="6">
    <source>
        <dbReference type="PROSITE-ProRule" id="PRU01282"/>
    </source>
</evidence>
<keyword evidence="2" id="KW-0059">Arsenical resistance</keyword>
<dbReference type="CDD" id="cd03034">
    <property type="entry name" value="ArsC_ArsC"/>
    <property type="match status" value="1"/>
</dbReference>
<name>A0A0U5F2G5_9PROT</name>
<dbReference type="PATRIC" id="fig|431306.5.peg.920"/>
<gene>
    <name evidence="8" type="primary">arsC</name>
    <name evidence="8" type="ORF">AGA_915</name>
    <name evidence="9" type="ORF">GOB80_07380</name>
</gene>
<dbReference type="RefSeq" id="WP_059023152.1">
    <property type="nucleotide sequence ID" value="NZ_LN609302.1"/>
</dbReference>
<dbReference type="AlphaFoldDB" id="A0A0U5F2G5"/>
<dbReference type="PROSITE" id="PS51353">
    <property type="entry name" value="ARSC"/>
    <property type="match status" value="1"/>
</dbReference>
<dbReference type="SUPFAM" id="SSF52833">
    <property type="entry name" value="Thioredoxin-like"/>
    <property type="match status" value="1"/>
</dbReference>
<dbReference type="STRING" id="431306.AGA_915"/>
<keyword evidence="11" id="KW-1185">Reference proteome</keyword>
<dbReference type="OrthoDB" id="9790554at2"/>
<dbReference type="EMBL" id="LN609302">
    <property type="protein sequence ID" value="CEF54674.1"/>
    <property type="molecule type" value="Genomic_DNA"/>
</dbReference>
<evidence type="ECO:0000313" key="11">
    <source>
        <dbReference type="Proteomes" id="UP000657200"/>
    </source>
</evidence>
<evidence type="ECO:0000256" key="4">
    <source>
        <dbReference type="ARBA" id="ARBA00038969"/>
    </source>
</evidence>
<evidence type="ECO:0000256" key="2">
    <source>
        <dbReference type="ARBA" id="ARBA00022849"/>
    </source>
</evidence>
<dbReference type="Proteomes" id="UP000068250">
    <property type="component" value="Chromosome I"/>
</dbReference>
<reference evidence="9 11" key="3">
    <citation type="journal article" date="2020" name="Int. J. Syst. Evol. Microbiol.">
        <title>Novel acetic acid bacteria from cider fermentations: Acetobacter conturbans sp. nov. and Acetobacter fallax sp. nov.</title>
        <authorList>
            <person name="Sombolestani A.S."/>
            <person name="Cleenwerck I."/>
            <person name="Cnockaert M."/>
            <person name="Borremans W."/>
            <person name="Wieme A.D."/>
            <person name="De Vuyst L."/>
            <person name="Vandamme P."/>
        </authorList>
    </citation>
    <scope>NUCLEOTIDE SEQUENCE [LARGE SCALE GENOMIC DNA]</scope>
    <source>
        <strain evidence="9 11">LMG 23848</strain>
    </source>
</reference>
<proteinExistence type="inferred from homology"/>
<keyword evidence="3 7" id="KW-0560">Oxidoreductase</keyword>
<evidence type="ECO:0000256" key="5">
    <source>
        <dbReference type="ARBA" id="ARBA00039879"/>
    </source>
</evidence>
<evidence type="ECO:0000313" key="9">
    <source>
        <dbReference type="EMBL" id="NHO39509.1"/>
    </source>
</evidence>
<protein>
    <recommendedName>
        <fullName evidence="5 7">Arsenate reductase</fullName>
        <ecNumber evidence="4 7">1.20.4.1</ecNumber>
    </recommendedName>
</protein>
<dbReference type="InterPro" id="IPR036249">
    <property type="entry name" value="Thioredoxin-like_sf"/>
</dbReference>
<dbReference type="GO" id="GO:0046685">
    <property type="term" value="P:response to arsenic-containing substance"/>
    <property type="evidence" value="ECO:0007669"/>
    <property type="project" value="UniProtKB-KW"/>
</dbReference>
<dbReference type="Gene3D" id="3.40.30.10">
    <property type="entry name" value="Glutaredoxin"/>
    <property type="match status" value="1"/>
</dbReference>
<dbReference type="EC" id="1.20.4.1" evidence="4 7"/>
<dbReference type="PANTHER" id="PTHR30041:SF5">
    <property type="entry name" value="ARSENATE REDUCTASE-RELATED"/>
    <property type="match status" value="1"/>
</dbReference>
<organism evidence="8 10">
    <name type="scientific">Acetobacter ghanensis</name>
    <dbReference type="NCBI Taxonomy" id="431306"/>
    <lineage>
        <taxon>Bacteria</taxon>
        <taxon>Pseudomonadati</taxon>
        <taxon>Pseudomonadota</taxon>
        <taxon>Alphaproteobacteria</taxon>
        <taxon>Acetobacterales</taxon>
        <taxon>Acetobacteraceae</taxon>
        <taxon>Acetobacter</taxon>
    </lineage>
</organism>
<evidence type="ECO:0000256" key="1">
    <source>
        <dbReference type="ARBA" id="ARBA00007198"/>
    </source>
</evidence>
<comment type="catalytic activity">
    <reaction evidence="7">
        <text>[glutaredoxin]-dithiol + arsenate + glutathione + H(+) = glutathionyl-S-S-[glutaredoxin] + arsenite + H2O</text>
        <dbReference type="Rhea" id="RHEA:22016"/>
        <dbReference type="Rhea" id="RHEA-COMP:10729"/>
        <dbReference type="Rhea" id="RHEA-COMP:17668"/>
        <dbReference type="ChEBI" id="CHEBI:15377"/>
        <dbReference type="ChEBI" id="CHEBI:15378"/>
        <dbReference type="ChEBI" id="CHEBI:29242"/>
        <dbReference type="ChEBI" id="CHEBI:29950"/>
        <dbReference type="ChEBI" id="CHEBI:48597"/>
        <dbReference type="ChEBI" id="CHEBI:57925"/>
        <dbReference type="ChEBI" id="CHEBI:146199"/>
        <dbReference type="EC" id="1.20.4.1"/>
    </reaction>
</comment>